<gene>
    <name evidence="2" type="ORF">DU428_07990</name>
</gene>
<evidence type="ECO:0000313" key="2">
    <source>
        <dbReference type="EMBL" id="RCU57718.1"/>
    </source>
</evidence>
<proteinExistence type="predicted"/>
<keyword evidence="1" id="KW-0472">Membrane</keyword>
<evidence type="ECO:0000256" key="1">
    <source>
        <dbReference type="SAM" id="Phobius"/>
    </source>
</evidence>
<organism evidence="2 3">
    <name type="scientific">Oceanihabitans sediminis</name>
    <dbReference type="NCBI Taxonomy" id="1812012"/>
    <lineage>
        <taxon>Bacteria</taxon>
        <taxon>Pseudomonadati</taxon>
        <taxon>Bacteroidota</taxon>
        <taxon>Flavobacteriia</taxon>
        <taxon>Flavobacteriales</taxon>
        <taxon>Flavobacteriaceae</taxon>
        <taxon>Oceanihabitans</taxon>
    </lineage>
</organism>
<dbReference type="Proteomes" id="UP000252249">
    <property type="component" value="Unassembled WGS sequence"/>
</dbReference>
<sequence>MRLYKNSLEDFKNNYIMFIPLSIIFQSCLGSVAALYILTNASADSFPFLQLSLCVIITMAFNAAVMAQLNYKLTFNLLLASIIINIILVALNVYLLL</sequence>
<dbReference type="EMBL" id="QPIG01000002">
    <property type="protein sequence ID" value="RCU57718.1"/>
    <property type="molecule type" value="Genomic_DNA"/>
</dbReference>
<keyword evidence="3" id="KW-1185">Reference proteome</keyword>
<keyword evidence="1" id="KW-0812">Transmembrane</keyword>
<dbReference type="OrthoDB" id="1467832at2"/>
<feature type="transmembrane region" description="Helical" evidence="1">
    <location>
        <begin position="75"/>
        <end position="96"/>
    </location>
</feature>
<accession>A0A368P5E7</accession>
<feature type="transmembrane region" description="Helical" evidence="1">
    <location>
        <begin position="48"/>
        <end position="69"/>
    </location>
</feature>
<dbReference type="RefSeq" id="WP_072351623.1">
    <property type="nucleotide sequence ID" value="NZ_JAWVXR010000002.1"/>
</dbReference>
<name>A0A368P5E7_9FLAO</name>
<keyword evidence="1" id="KW-1133">Transmembrane helix</keyword>
<dbReference type="AlphaFoldDB" id="A0A368P5E7"/>
<dbReference type="PROSITE" id="PS51257">
    <property type="entry name" value="PROKAR_LIPOPROTEIN"/>
    <property type="match status" value="1"/>
</dbReference>
<reference evidence="2 3" key="1">
    <citation type="submission" date="2018-07" db="EMBL/GenBank/DDBJ databases">
        <title>Oceanihabitans testaceum sp. nov., isolated from marine sediment.</title>
        <authorList>
            <person name="Li C.-M."/>
        </authorList>
    </citation>
    <scope>NUCLEOTIDE SEQUENCE [LARGE SCALE GENOMIC DNA]</scope>
    <source>
        <strain evidence="2 3">S9-10</strain>
    </source>
</reference>
<protein>
    <submittedName>
        <fullName evidence="2">Uncharacterized protein</fullName>
    </submittedName>
</protein>
<comment type="caution">
    <text evidence="2">The sequence shown here is derived from an EMBL/GenBank/DDBJ whole genome shotgun (WGS) entry which is preliminary data.</text>
</comment>
<feature type="transmembrane region" description="Helical" evidence="1">
    <location>
        <begin position="15"/>
        <end position="36"/>
    </location>
</feature>
<evidence type="ECO:0000313" key="3">
    <source>
        <dbReference type="Proteomes" id="UP000252249"/>
    </source>
</evidence>